<dbReference type="PANTHER" id="PTHR45953">
    <property type="entry name" value="IDURONATE 2-SULFATASE"/>
    <property type="match status" value="1"/>
</dbReference>
<gene>
    <name evidence="9" type="ORF">HAHE_07870</name>
</gene>
<protein>
    <submittedName>
        <fullName evidence="9">Iduronate-2-sulfatase</fullName>
    </submittedName>
</protein>
<evidence type="ECO:0000256" key="4">
    <source>
        <dbReference type="ARBA" id="ARBA00022729"/>
    </source>
</evidence>
<dbReference type="InterPro" id="IPR035874">
    <property type="entry name" value="IDS"/>
</dbReference>
<evidence type="ECO:0000256" key="7">
    <source>
        <dbReference type="SAM" id="SignalP"/>
    </source>
</evidence>
<evidence type="ECO:0000259" key="8">
    <source>
        <dbReference type="Pfam" id="PF00884"/>
    </source>
</evidence>
<comment type="cofactor">
    <cofactor evidence="1">
        <name>Ca(2+)</name>
        <dbReference type="ChEBI" id="CHEBI:29108"/>
    </cofactor>
</comment>
<evidence type="ECO:0000313" key="10">
    <source>
        <dbReference type="Proteomes" id="UP001374893"/>
    </source>
</evidence>
<comment type="similarity">
    <text evidence="2">Belongs to the sulfatase family.</text>
</comment>
<feature type="chain" id="PRO_5046807107" evidence="7">
    <location>
        <begin position="20"/>
        <end position="464"/>
    </location>
</feature>
<evidence type="ECO:0000256" key="1">
    <source>
        <dbReference type="ARBA" id="ARBA00001913"/>
    </source>
</evidence>
<accession>A0ABN6H029</accession>
<evidence type="ECO:0000256" key="6">
    <source>
        <dbReference type="ARBA" id="ARBA00022837"/>
    </source>
</evidence>
<keyword evidence="6" id="KW-0106">Calcium</keyword>
<feature type="domain" description="Sulfatase N-terminal" evidence="8">
    <location>
        <begin position="24"/>
        <end position="363"/>
    </location>
</feature>
<dbReference type="Gene3D" id="3.40.720.10">
    <property type="entry name" value="Alkaline Phosphatase, subunit A"/>
    <property type="match status" value="1"/>
</dbReference>
<evidence type="ECO:0000313" key="9">
    <source>
        <dbReference type="EMBL" id="BCX46879.1"/>
    </source>
</evidence>
<organism evidence="9 10">
    <name type="scientific">Haloferula helveola</name>
    <dbReference type="NCBI Taxonomy" id="490095"/>
    <lineage>
        <taxon>Bacteria</taxon>
        <taxon>Pseudomonadati</taxon>
        <taxon>Verrucomicrobiota</taxon>
        <taxon>Verrucomicrobiia</taxon>
        <taxon>Verrucomicrobiales</taxon>
        <taxon>Verrucomicrobiaceae</taxon>
        <taxon>Haloferula</taxon>
    </lineage>
</organism>
<evidence type="ECO:0000256" key="5">
    <source>
        <dbReference type="ARBA" id="ARBA00022801"/>
    </source>
</evidence>
<feature type="signal peptide" evidence="7">
    <location>
        <begin position="1"/>
        <end position="19"/>
    </location>
</feature>
<evidence type="ECO:0000256" key="2">
    <source>
        <dbReference type="ARBA" id="ARBA00008779"/>
    </source>
</evidence>
<keyword evidence="3" id="KW-0479">Metal-binding</keyword>
<dbReference type="Pfam" id="PF00884">
    <property type="entry name" value="Sulfatase"/>
    <property type="match status" value="1"/>
</dbReference>
<keyword evidence="5" id="KW-0378">Hydrolase</keyword>
<evidence type="ECO:0000256" key="3">
    <source>
        <dbReference type="ARBA" id="ARBA00022723"/>
    </source>
</evidence>
<name>A0ABN6H029_9BACT</name>
<keyword evidence="10" id="KW-1185">Reference proteome</keyword>
<keyword evidence="4 7" id="KW-0732">Signal</keyword>
<proteinExistence type="inferred from homology"/>
<reference evidence="9 10" key="1">
    <citation type="submission" date="2021-06" db="EMBL/GenBank/DDBJ databases">
        <title>Complete genome of Haloferula helveola possessing various polysaccharide degrading enzymes.</title>
        <authorList>
            <person name="Takami H."/>
            <person name="Huang C."/>
            <person name="Hamasaki K."/>
        </authorList>
    </citation>
    <scope>NUCLEOTIDE SEQUENCE [LARGE SCALE GENOMIC DNA]</scope>
    <source>
        <strain evidence="9 10">CN-1</strain>
    </source>
</reference>
<dbReference type="EMBL" id="AP024702">
    <property type="protein sequence ID" value="BCX46879.1"/>
    <property type="molecule type" value="Genomic_DNA"/>
</dbReference>
<dbReference type="InterPro" id="IPR017850">
    <property type="entry name" value="Alkaline_phosphatase_core_sf"/>
</dbReference>
<dbReference type="CDD" id="cd16030">
    <property type="entry name" value="iduronate-2-sulfatase"/>
    <property type="match status" value="1"/>
</dbReference>
<dbReference type="SUPFAM" id="SSF53649">
    <property type="entry name" value="Alkaline phosphatase-like"/>
    <property type="match status" value="1"/>
</dbReference>
<sequence length="464" mass="52248">MKPCLIPVLIVCCTLGVRAAGPMNVLFIALDDLNNYPAMMGNYPGVKTPHMDAFAKSALRFDRAYSPGTMCNPSRLAILSGIAPYRSGVYENGHPWERNPLFDSVRTIPQLFRESGFHTMTSGKIFHGHPSKPRLKLMWDDADGGAGRFAPAAKPNPIPDSVKKPGLFSYGSVEEERVSDFRLLDFARKRMAAKYDKPFFYAHGIRYPHNPWTVPQRFLDLYPEDSLRFPPPGYREGDLDDMPAVAKDYAAYPVNRAALEKAGHWKPVVRHYLASVSAADECFGEVIKALDRSEHGDNTIVVVWADHGFHMGEKDHFAKYGLWEQTTNVLFMIRVPGLTQAGGVSKRTVSLQDIYPTLIELAGLEAPGHPIDGRSLVPLLKNPQADWPYPALTTHHHNDYAVRSEDWRYIRYHDGSEELYDHRKDPGEFTNLAGDPRFADVKRDLAKRFPDKSVEPMKGKKARD</sequence>
<dbReference type="Proteomes" id="UP001374893">
    <property type="component" value="Chromosome"/>
</dbReference>
<dbReference type="InterPro" id="IPR000917">
    <property type="entry name" value="Sulfatase_N"/>
</dbReference>
<dbReference type="RefSeq" id="WP_338688800.1">
    <property type="nucleotide sequence ID" value="NZ_AP024702.1"/>
</dbReference>
<dbReference type="PANTHER" id="PTHR45953:SF1">
    <property type="entry name" value="IDURONATE 2-SULFATASE"/>
    <property type="match status" value="1"/>
</dbReference>